<evidence type="ECO:0000256" key="1">
    <source>
        <dbReference type="ARBA" id="ARBA00009451"/>
    </source>
</evidence>
<organism evidence="6 7">
    <name type="scientific">Bombardia bombarda</name>
    <dbReference type="NCBI Taxonomy" id="252184"/>
    <lineage>
        <taxon>Eukaryota</taxon>
        <taxon>Fungi</taxon>
        <taxon>Dikarya</taxon>
        <taxon>Ascomycota</taxon>
        <taxon>Pezizomycotina</taxon>
        <taxon>Sordariomycetes</taxon>
        <taxon>Sordariomycetidae</taxon>
        <taxon>Sordariales</taxon>
        <taxon>Lasiosphaeriaceae</taxon>
        <taxon>Bombardia</taxon>
    </lineage>
</organism>
<dbReference type="GO" id="GO:0006412">
    <property type="term" value="P:translation"/>
    <property type="evidence" value="ECO:0007669"/>
    <property type="project" value="InterPro"/>
</dbReference>
<name>A0AA39WGW7_9PEZI</name>
<evidence type="ECO:0000256" key="5">
    <source>
        <dbReference type="SAM" id="MobiDB-lite"/>
    </source>
</evidence>
<dbReference type="Proteomes" id="UP001174934">
    <property type="component" value="Unassembled WGS sequence"/>
</dbReference>
<evidence type="ECO:0000256" key="3">
    <source>
        <dbReference type="ARBA" id="ARBA00023274"/>
    </source>
</evidence>
<evidence type="ECO:0000313" key="6">
    <source>
        <dbReference type="EMBL" id="KAK0615191.1"/>
    </source>
</evidence>
<reference evidence="6" key="1">
    <citation type="submission" date="2023-06" db="EMBL/GenBank/DDBJ databases">
        <title>Genome-scale phylogeny and comparative genomics of the fungal order Sordariales.</title>
        <authorList>
            <consortium name="Lawrence Berkeley National Laboratory"/>
            <person name="Hensen N."/>
            <person name="Bonometti L."/>
            <person name="Westerberg I."/>
            <person name="Brannstrom I.O."/>
            <person name="Guillou S."/>
            <person name="Cros-Aarteil S."/>
            <person name="Calhoun S."/>
            <person name="Haridas S."/>
            <person name="Kuo A."/>
            <person name="Mondo S."/>
            <person name="Pangilinan J."/>
            <person name="Riley R."/>
            <person name="LaButti K."/>
            <person name="Andreopoulos B."/>
            <person name="Lipzen A."/>
            <person name="Chen C."/>
            <person name="Yanf M."/>
            <person name="Daum C."/>
            <person name="Ng V."/>
            <person name="Clum A."/>
            <person name="Steindorff A."/>
            <person name="Ohm R."/>
            <person name="Martin F."/>
            <person name="Silar P."/>
            <person name="Natvig D."/>
            <person name="Lalanne C."/>
            <person name="Gautier V."/>
            <person name="Ament-velasquez S.L."/>
            <person name="Kruys A."/>
            <person name="Hutchinson M.I."/>
            <person name="Powell A.J."/>
            <person name="Barry K."/>
            <person name="Miller A.N."/>
            <person name="Grigoriev I.V."/>
            <person name="Debuchy R."/>
            <person name="Gladieux P."/>
            <person name="Thoren M.H."/>
            <person name="Johannesson H."/>
        </authorList>
    </citation>
    <scope>NUCLEOTIDE SEQUENCE</scope>
    <source>
        <strain evidence="6">SMH3391-2</strain>
    </source>
</reference>
<dbReference type="InterPro" id="IPR047867">
    <property type="entry name" value="Ribosomal_uL22_bac/org-type"/>
</dbReference>
<keyword evidence="2 4" id="KW-0689">Ribosomal protein</keyword>
<proteinExistence type="inferred from homology"/>
<dbReference type="InterPro" id="IPR001063">
    <property type="entry name" value="Ribosomal_uL22"/>
</dbReference>
<dbReference type="AlphaFoldDB" id="A0AA39WGW7"/>
<accession>A0AA39WGW7</accession>
<comment type="similarity">
    <text evidence="1 4">Belongs to the universal ribosomal protein uL22 family.</text>
</comment>
<dbReference type="GO" id="GO:0015934">
    <property type="term" value="C:large ribosomal subunit"/>
    <property type="evidence" value="ECO:0007669"/>
    <property type="project" value="InterPro"/>
</dbReference>
<comment type="caution">
    <text evidence="6">The sequence shown here is derived from an EMBL/GenBank/DDBJ whole genome shotgun (WGS) entry which is preliminary data.</text>
</comment>
<dbReference type="FunFam" id="3.90.470.10:FF:000017">
    <property type="entry name" value="54S ribosomal protein L22, mitochondrial"/>
    <property type="match status" value="1"/>
</dbReference>
<evidence type="ECO:0000256" key="4">
    <source>
        <dbReference type="RuleBase" id="RU004005"/>
    </source>
</evidence>
<dbReference type="EMBL" id="JAULSR010000007">
    <property type="protein sequence ID" value="KAK0615191.1"/>
    <property type="molecule type" value="Genomic_DNA"/>
</dbReference>
<keyword evidence="7" id="KW-1185">Reference proteome</keyword>
<feature type="region of interest" description="Disordered" evidence="5">
    <location>
        <begin position="13"/>
        <end position="32"/>
    </location>
</feature>
<dbReference type="PANTHER" id="PTHR13501">
    <property type="entry name" value="CHLOROPLAST 50S RIBOSOMAL PROTEIN L22-RELATED"/>
    <property type="match status" value="1"/>
</dbReference>
<dbReference type="Gene3D" id="3.90.470.10">
    <property type="entry name" value="Ribosomal protein L22/L17"/>
    <property type="match status" value="1"/>
</dbReference>
<keyword evidence="3 4" id="KW-0687">Ribonucleoprotein</keyword>
<gene>
    <name evidence="6" type="ORF">B0T17DRAFT_619992</name>
</gene>
<protein>
    <submittedName>
        <fullName evidence="6">Ribosomal protein L22/L17</fullName>
    </submittedName>
</protein>
<sequence length="378" mass="42536">MSLNLPSRRLLKSAASTLTTSSSSSSSSSAAANALLPTLQSLSLGSSSARAIHTTPSQQWLFSRKKKEEAEFRRPEDDPTQLFKKKKGGGGDTRMKLTERLAPRMEGPSIFGDETSDVRAAPRFETGATGAQPPKQRGHFTSFGASLAKKPMARAVDPDPRSRVRWERKMVIRQLTRGTDPFSREPRAERIARTEREYTSRSTQLPTSVKKLVHLAHQIQGKTVEDALVQMRYSKKKMAQEVGYQLREARDEATVSRGMGIGLAKVEDADKVPKTKDGVAFAIQTKDGSHLKIEDASRLYVAEAWVNRCHLRHRRLEMRARGRTNTLKSPSTTISIVLKEEKTRIREHQERVAKKLRQGPWVHLPDRPVTAQRPYYSW</sequence>
<feature type="region of interest" description="Disordered" evidence="5">
    <location>
        <begin position="60"/>
        <end position="94"/>
    </location>
</feature>
<dbReference type="InterPro" id="IPR036394">
    <property type="entry name" value="Ribosomal_uL22_sf"/>
</dbReference>
<evidence type="ECO:0000256" key="2">
    <source>
        <dbReference type="ARBA" id="ARBA00022980"/>
    </source>
</evidence>
<dbReference type="SUPFAM" id="SSF54843">
    <property type="entry name" value="Ribosomal protein L22"/>
    <property type="match status" value="1"/>
</dbReference>
<evidence type="ECO:0000313" key="7">
    <source>
        <dbReference type="Proteomes" id="UP001174934"/>
    </source>
</evidence>
<dbReference type="Pfam" id="PF00237">
    <property type="entry name" value="Ribosomal_L22"/>
    <property type="match status" value="2"/>
</dbReference>
<feature type="compositionally biased region" description="Basic and acidic residues" evidence="5">
    <location>
        <begin position="66"/>
        <end position="77"/>
    </location>
</feature>
<dbReference type="PANTHER" id="PTHR13501:SF10">
    <property type="entry name" value="LARGE RIBOSOMAL SUBUNIT PROTEIN UL22M"/>
    <property type="match status" value="1"/>
</dbReference>
<dbReference type="GO" id="GO:0003735">
    <property type="term" value="F:structural constituent of ribosome"/>
    <property type="evidence" value="ECO:0007669"/>
    <property type="project" value="InterPro"/>
</dbReference>